<dbReference type="FunFam" id="3.40.605.10:FF:000001">
    <property type="entry name" value="Aldehyde dehydrogenase 1"/>
    <property type="match status" value="1"/>
</dbReference>
<keyword evidence="2" id="KW-0560">Oxidoreductase</keyword>
<dbReference type="Gene3D" id="3.40.605.10">
    <property type="entry name" value="Aldehyde Dehydrogenase, Chain A, domain 1"/>
    <property type="match status" value="1"/>
</dbReference>
<evidence type="ECO:0000313" key="7">
    <source>
        <dbReference type="Proteomes" id="UP000664132"/>
    </source>
</evidence>
<dbReference type="SUPFAM" id="SSF53720">
    <property type="entry name" value="ALDH-like"/>
    <property type="match status" value="1"/>
</dbReference>
<comment type="caution">
    <text evidence="6">The sequence shown here is derived from an EMBL/GenBank/DDBJ whole genome shotgun (WGS) entry which is preliminary data.</text>
</comment>
<dbReference type="PROSITE" id="PS00070">
    <property type="entry name" value="ALDEHYDE_DEHYDR_CYS"/>
    <property type="match status" value="1"/>
</dbReference>
<name>A0A8H7WA19_9HELO</name>
<organism evidence="6 7">
    <name type="scientific">Cadophora malorum</name>
    <dbReference type="NCBI Taxonomy" id="108018"/>
    <lineage>
        <taxon>Eukaryota</taxon>
        <taxon>Fungi</taxon>
        <taxon>Dikarya</taxon>
        <taxon>Ascomycota</taxon>
        <taxon>Pezizomycotina</taxon>
        <taxon>Leotiomycetes</taxon>
        <taxon>Helotiales</taxon>
        <taxon>Ploettnerulaceae</taxon>
        <taxon>Cadophora</taxon>
    </lineage>
</organism>
<comment type="similarity">
    <text evidence="1">Belongs to the aldehyde dehydrogenase family.</text>
</comment>
<feature type="domain" description="Aldehyde dehydrogenase" evidence="5">
    <location>
        <begin position="14"/>
        <end position="473"/>
    </location>
</feature>
<evidence type="ECO:0000313" key="6">
    <source>
        <dbReference type="EMBL" id="KAG4421527.1"/>
    </source>
</evidence>
<dbReference type="EC" id="1.2.1.3" evidence="3"/>
<gene>
    <name evidence="6" type="ORF">IFR04_005366</name>
</gene>
<dbReference type="InterPro" id="IPR016162">
    <property type="entry name" value="Ald_DH_N"/>
</dbReference>
<dbReference type="FunFam" id="3.40.309.10:FF:000012">
    <property type="entry name" value="Betaine aldehyde dehydrogenase"/>
    <property type="match status" value="1"/>
</dbReference>
<dbReference type="EMBL" id="JAFJYH010000064">
    <property type="protein sequence ID" value="KAG4421527.1"/>
    <property type="molecule type" value="Genomic_DNA"/>
</dbReference>
<dbReference type="InterPro" id="IPR015590">
    <property type="entry name" value="Aldehyde_DH_dom"/>
</dbReference>
<accession>A0A8H7WA19</accession>
<dbReference type="Pfam" id="PF00171">
    <property type="entry name" value="Aldedh"/>
    <property type="match status" value="1"/>
</dbReference>
<protein>
    <recommendedName>
        <fullName evidence="3">aldehyde dehydrogenase (NAD(+))</fullName>
        <ecNumber evidence="3">1.2.1.3</ecNumber>
    </recommendedName>
</protein>
<dbReference type="PANTHER" id="PTHR11699">
    <property type="entry name" value="ALDEHYDE DEHYDROGENASE-RELATED"/>
    <property type="match status" value="1"/>
</dbReference>
<evidence type="ECO:0000256" key="2">
    <source>
        <dbReference type="ARBA" id="ARBA00023002"/>
    </source>
</evidence>
<dbReference type="InterPro" id="IPR016163">
    <property type="entry name" value="Ald_DH_C"/>
</dbReference>
<dbReference type="InterPro" id="IPR016160">
    <property type="entry name" value="Ald_DH_CS_CYS"/>
</dbReference>
<comment type="catalytic activity">
    <reaction evidence="4">
        <text>an aldehyde + NAD(+) + H2O = a carboxylate + NADH + 2 H(+)</text>
        <dbReference type="Rhea" id="RHEA:16185"/>
        <dbReference type="ChEBI" id="CHEBI:15377"/>
        <dbReference type="ChEBI" id="CHEBI:15378"/>
        <dbReference type="ChEBI" id="CHEBI:17478"/>
        <dbReference type="ChEBI" id="CHEBI:29067"/>
        <dbReference type="ChEBI" id="CHEBI:57540"/>
        <dbReference type="ChEBI" id="CHEBI:57945"/>
        <dbReference type="EC" id="1.2.1.3"/>
    </reaction>
</comment>
<reference evidence="6" key="1">
    <citation type="submission" date="2021-02" db="EMBL/GenBank/DDBJ databases">
        <title>Genome sequence Cadophora malorum strain M34.</title>
        <authorList>
            <person name="Stefanovic E."/>
            <person name="Vu D."/>
            <person name="Scully C."/>
            <person name="Dijksterhuis J."/>
            <person name="Roader J."/>
            <person name="Houbraken J."/>
        </authorList>
    </citation>
    <scope>NUCLEOTIDE SEQUENCE</scope>
    <source>
        <strain evidence="6">M34</strain>
    </source>
</reference>
<dbReference type="AlphaFoldDB" id="A0A8H7WA19"/>
<dbReference type="OrthoDB" id="310895at2759"/>
<keyword evidence="7" id="KW-1185">Reference proteome</keyword>
<evidence type="ECO:0000256" key="4">
    <source>
        <dbReference type="ARBA" id="ARBA00049194"/>
    </source>
</evidence>
<evidence type="ECO:0000259" key="5">
    <source>
        <dbReference type="Pfam" id="PF00171"/>
    </source>
</evidence>
<proteinExistence type="inferred from homology"/>
<evidence type="ECO:0000256" key="1">
    <source>
        <dbReference type="ARBA" id="ARBA00009986"/>
    </source>
</evidence>
<dbReference type="Gene3D" id="3.40.309.10">
    <property type="entry name" value="Aldehyde Dehydrogenase, Chain A, domain 2"/>
    <property type="match status" value="1"/>
</dbReference>
<dbReference type="GO" id="GO:0004029">
    <property type="term" value="F:aldehyde dehydrogenase (NAD+) activity"/>
    <property type="evidence" value="ECO:0007669"/>
    <property type="project" value="UniProtKB-EC"/>
</dbReference>
<dbReference type="InterPro" id="IPR016161">
    <property type="entry name" value="Ald_DH/histidinol_DH"/>
</dbReference>
<dbReference type="Proteomes" id="UP000664132">
    <property type="component" value="Unassembled WGS sequence"/>
</dbReference>
<sequence>MGVIESELFINNKFVSSSTKDSFELFNPYNGDLVAKIAEASVEDVNLAVSSGETAFPSWSSLSPIARGAPMKKLAAKILEHKVELATLDAISMGRPIETCFDEEYAAVHFNYFGEAGYAQGHTSLNTPGFLNMSLRQPFGVVGIIIPWNAPLVFFAKKVAPALAAGNTVVLKSSEKAPLSSWKVASWISECGFPPGVLNVLSGHGHISGAAMGSHMRIRAISFTGSTRTGRAIQIASAESNLKKVVFELGGKGPSLIFEDADLEEAAKGTDFSIFWNAGQTCMANSRIYVHENVAEKFVALFKELAKSRKMGDPTSGDVNHGPQADKTQYEAVLKYIEIGKESGKVELGGEPNILKDGRLTVNPVIFRDQPEDSRIMKEEVFGPVVVINTFKTEEDVIAKANDTEYGLYASLWTNDLGRALRVSKKLESGMVGVNCASPTGSWDLPFGGWKGSGTGRESLLESMDHFLEHKSIYFKCPGIGG</sequence>
<evidence type="ECO:0000256" key="3">
    <source>
        <dbReference type="ARBA" id="ARBA00024226"/>
    </source>
</evidence>